<keyword evidence="4" id="KW-1185">Reference proteome</keyword>
<dbReference type="InterPro" id="IPR036265">
    <property type="entry name" value="HIT-like_sf"/>
</dbReference>
<dbReference type="GO" id="GO:0005634">
    <property type="term" value="C:nucleus"/>
    <property type="evidence" value="ECO:0007669"/>
    <property type="project" value="TreeGrafter"/>
</dbReference>
<sequence>MTDPAPDSPEALIPQFVFERFLNQDSHGRRVILVGQIASKPALLTIERAAFSTSTSHLSAFVSSLRDVKNLGDNDIYRWYLARSGSPSSPSDSVPHDLKLNLIYPCTPKHIAKYTPQKLRYVTETPAIYAQHVRPWIEQQREAGRLTWVYNILEGRTEQEDVLFRSWDLESTEPDAKRPKLDGVDDSIEDDKRFLLLPDLNWDRKTMHSLHLLCLPARRDKWSVRDLRKADVPWLRDMLARLKAAVAQLYGKGGAKAGMEEDEAVEGDMLKFYVHYQPTYHHLHIHIVHTHLDAGATQGVGKALDLNLVVAILDALPGEEASMADIPLSYAVGEGSELWEKVWAPLANGDAVTA</sequence>
<dbReference type="EMBL" id="ML996092">
    <property type="protein sequence ID" value="KAF2148879.1"/>
    <property type="molecule type" value="Genomic_DNA"/>
</dbReference>
<evidence type="ECO:0000256" key="1">
    <source>
        <dbReference type="ARBA" id="ARBA00010208"/>
    </source>
</evidence>
<organism evidence="3 4">
    <name type="scientific">Myriangium duriaei CBS 260.36</name>
    <dbReference type="NCBI Taxonomy" id="1168546"/>
    <lineage>
        <taxon>Eukaryota</taxon>
        <taxon>Fungi</taxon>
        <taxon>Dikarya</taxon>
        <taxon>Ascomycota</taxon>
        <taxon>Pezizomycotina</taxon>
        <taxon>Dothideomycetes</taxon>
        <taxon>Dothideomycetidae</taxon>
        <taxon>Myriangiales</taxon>
        <taxon>Myriangiaceae</taxon>
        <taxon>Myriangium</taxon>
    </lineage>
</organism>
<proteinExistence type="inferred from homology"/>
<comment type="similarity">
    <text evidence="1">Belongs to the HIT family.</text>
</comment>
<dbReference type="Proteomes" id="UP000799439">
    <property type="component" value="Unassembled WGS sequence"/>
</dbReference>
<evidence type="ECO:0000313" key="4">
    <source>
        <dbReference type="Proteomes" id="UP000799439"/>
    </source>
</evidence>
<evidence type="ECO:0000313" key="3">
    <source>
        <dbReference type="EMBL" id="KAF2148879.1"/>
    </source>
</evidence>
<dbReference type="InterPro" id="IPR011145">
    <property type="entry name" value="Scavenger_mRNA_decap_enz_N"/>
</dbReference>
<dbReference type="PANTHER" id="PTHR12978">
    <property type="entry name" value="HISTIDINE TRIAD HIT PROTEIN MEMBER"/>
    <property type="match status" value="1"/>
</dbReference>
<dbReference type="Pfam" id="PF05652">
    <property type="entry name" value="DcpS"/>
    <property type="match status" value="1"/>
</dbReference>
<dbReference type="Pfam" id="PF11969">
    <property type="entry name" value="DcpS_C"/>
    <property type="match status" value="1"/>
</dbReference>
<dbReference type="PANTHER" id="PTHR12978:SF0">
    <property type="entry name" value="M7GPPPX DIPHOSPHATASE"/>
    <property type="match status" value="1"/>
</dbReference>
<dbReference type="GO" id="GO:0000340">
    <property type="term" value="F:RNA 7-methylguanosine cap binding"/>
    <property type="evidence" value="ECO:0007669"/>
    <property type="project" value="TreeGrafter"/>
</dbReference>
<dbReference type="OrthoDB" id="10264956at2759"/>
<reference evidence="3" key="1">
    <citation type="journal article" date="2020" name="Stud. Mycol.">
        <title>101 Dothideomycetes genomes: a test case for predicting lifestyles and emergence of pathogens.</title>
        <authorList>
            <person name="Haridas S."/>
            <person name="Albert R."/>
            <person name="Binder M."/>
            <person name="Bloem J."/>
            <person name="Labutti K."/>
            <person name="Salamov A."/>
            <person name="Andreopoulos B."/>
            <person name="Baker S."/>
            <person name="Barry K."/>
            <person name="Bills G."/>
            <person name="Bluhm B."/>
            <person name="Cannon C."/>
            <person name="Castanera R."/>
            <person name="Culley D."/>
            <person name="Daum C."/>
            <person name="Ezra D."/>
            <person name="Gonzalez J."/>
            <person name="Henrissat B."/>
            <person name="Kuo A."/>
            <person name="Liang C."/>
            <person name="Lipzen A."/>
            <person name="Lutzoni F."/>
            <person name="Magnuson J."/>
            <person name="Mondo S."/>
            <person name="Nolan M."/>
            <person name="Ohm R."/>
            <person name="Pangilinan J."/>
            <person name="Park H.-J."/>
            <person name="Ramirez L."/>
            <person name="Alfaro M."/>
            <person name="Sun H."/>
            <person name="Tritt A."/>
            <person name="Yoshinaga Y."/>
            <person name="Zwiers L.-H."/>
            <person name="Turgeon B."/>
            <person name="Goodwin S."/>
            <person name="Spatafora J."/>
            <person name="Crous P."/>
            <person name="Grigoriev I."/>
        </authorList>
    </citation>
    <scope>NUCLEOTIDE SEQUENCE</scope>
    <source>
        <strain evidence="3">CBS 260.36</strain>
    </source>
</reference>
<dbReference type="PIRSF" id="PIRSF028973">
    <property type="entry name" value="Scavenger_mRNA_decap_enz"/>
    <property type="match status" value="1"/>
</dbReference>
<dbReference type="Gene3D" id="3.30.200.40">
    <property type="entry name" value="Scavenger mRNA decapping enzyme, N-terminal domain"/>
    <property type="match status" value="1"/>
</dbReference>
<dbReference type="Gene3D" id="3.30.428.10">
    <property type="entry name" value="HIT-like"/>
    <property type="match status" value="1"/>
</dbReference>
<dbReference type="GO" id="GO:0016787">
    <property type="term" value="F:hydrolase activity"/>
    <property type="evidence" value="ECO:0007669"/>
    <property type="project" value="InterPro"/>
</dbReference>
<comment type="caution">
    <text evidence="3">The sequence shown here is derived from an EMBL/GenBank/DDBJ whole genome shotgun (WGS) entry which is preliminary data.</text>
</comment>
<name>A0A9P4IXX8_9PEZI</name>
<dbReference type="GO" id="GO:0000290">
    <property type="term" value="P:deadenylation-dependent decapping of nuclear-transcribed mRNA"/>
    <property type="evidence" value="ECO:0007669"/>
    <property type="project" value="InterPro"/>
</dbReference>
<dbReference type="SUPFAM" id="SSF54197">
    <property type="entry name" value="HIT-like"/>
    <property type="match status" value="1"/>
</dbReference>
<dbReference type="InterPro" id="IPR008594">
    <property type="entry name" value="DcpS/DCS2"/>
</dbReference>
<gene>
    <name evidence="3" type="ORF">K461DRAFT_288303</name>
</gene>
<dbReference type="AlphaFoldDB" id="A0A9P4IXX8"/>
<dbReference type="SUPFAM" id="SSF102860">
    <property type="entry name" value="mRNA decapping enzyme DcpS N-terminal domain"/>
    <property type="match status" value="1"/>
</dbReference>
<dbReference type="GO" id="GO:0000932">
    <property type="term" value="C:P-body"/>
    <property type="evidence" value="ECO:0007669"/>
    <property type="project" value="TreeGrafter"/>
</dbReference>
<feature type="active site" description="Nucleophile" evidence="2">
    <location>
        <position position="284"/>
    </location>
</feature>
<accession>A0A9P4IXX8</accession>
<protein>
    <submittedName>
        <fullName evidence="3">HIT-like protein</fullName>
    </submittedName>
</protein>
<evidence type="ECO:0000256" key="2">
    <source>
        <dbReference type="PIRSR" id="PIRSR028973-1"/>
    </source>
</evidence>